<dbReference type="Pfam" id="PF19086">
    <property type="entry name" value="Terpene_syn_C_2"/>
    <property type="match status" value="1"/>
</dbReference>
<name>K9WYE1_9NOST</name>
<keyword evidence="1" id="KW-0479">Metal-binding</keyword>
<dbReference type="SFLD" id="SFLDS00005">
    <property type="entry name" value="Isoprenoid_Synthase_Type_I"/>
    <property type="match status" value="1"/>
</dbReference>
<gene>
    <name evidence="2" type="ORF">Cylst_2635</name>
</gene>
<dbReference type="eggNOG" id="ENOG5032Y25">
    <property type="taxonomic scope" value="Bacteria"/>
</dbReference>
<dbReference type="SFLD" id="SFLDG01020">
    <property type="entry name" value="Terpene_Cyclase_Like_2"/>
    <property type="match status" value="1"/>
</dbReference>
<evidence type="ECO:0000313" key="2">
    <source>
        <dbReference type="EMBL" id="AFZ24839.1"/>
    </source>
</evidence>
<comment type="similarity">
    <text evidence="1">Belongs to the terpene synthase family.</text>
</comment>
<dbReference type="KEGG" id="csg:Cylst_2635"/>
<dbReference type="HOGENOM" id="CLU_042538_4_2_3"/>
<accession>K9WYE1</accession>
<dbReference type="OrthoDB" id="2989600at2"/>
<dbReference type="InterPro" id="IPR034686">
    <property type="entry name" value="Terpene_cyclase-like_2"/>
</dbReference>
<keyword evidence="3" id="KW-1185">Reference proteome</keyword>
<dbReference type="PANTHER" id="PTHR35201:SF4">
    <property type="entry name" value="BETA-PINACENE SYNTHASE-RELATED"/>
    <property type="match status" value="1"/>
</dbReference>
<dbReference type="STRING" id="56107.Cylst_2635"/>
<dbReference type="Gene3D" id="1.10.600.10">
    <property type="entry name" value="Farnesyl Diphosphate Synthase"/>
    <property type="match status" value="1"/>
</dbReference>
<dbReference type="InterPro" id="IPR008949">
    <property type="entry name" value="Isoprenoid_synthase_dom_sf"/>
</dbReference>
<reference evidence="2 3" key="1">
    <citation type="submission" date="2012-06" db="EMBL/GenBank/DDBJ databases">
        <title>Finished chromosome of genome of Cylindrospermum stagnale PCC 7417.</title>
        <authorList>
            <consortium name="US DOE Joint Genome Institute"/>
            <person name="Gugger M."/>
            <person name="Coursin T."/>
            <person name="Rippka R."/>
            <person name="Tandeau De Marsac N."/>
            <person name="Huntemann M."/>
            <person name="Wei C.-L."/>
            <person name="Han J."/>
            <person name="Detter J.C."/>
            <person name="Han C."/>
            <person name="Tapia R."/>
            <person name="Chen A."/>
            <person name="Kyrpides N."/>
            <person name="Mavromatis K."/>
            <person name="Markowitz V."/>
            <person name="Szeto E."/>
            <person name="Ivanova N."/>
            <person name="Pagani I."/>
            <person name="Pati A."/>
            <person name="Goodwin L."/>
            <person name="Nordberg H.P."/>
            <person name="Cantor M.N."/>
            <person name="Hua S.X."/>
            <person name="Woyke T."/>
            <person name="Kerfeld C.A."/>
        </authorList>
    </citation>
    <scope>NUCLEOTIDE SEQUENCE [LARGE SCALE GENOMIC DNA]</scope>
    <source>
        <strain evidence="2 3">PCC 7417</strain>
    </source>
</reference>
<proteinExistence type="inferred from homology"/>
<dbReference type="GO" id="GO:0010333">
    <property type="term" value="F:terpene synthase activity"/>
    <property type="evidence" value="ECO:0007669"/>
    <property type="project" value="InterPro"/>
</dbReference>
<dbReference type="RefSeq" id="WP_015208093.1">
    <property type="nucleotide sequence ID" value="NC_019757.1"/>
</dbReference>
<dbReference type="GO" id="GO:0046872">
    <property type="term" value="F:metal ion binding"/>
    <property type="evidence" value="ECO:0007669"/>
    <property type="project" value="UniProtKB-KW"/>
</dbReference>
<keyword evidence="1" id="KW-0460">Magnesium</keyword>
<dbReference type="PANTHER" id="PTHR35201">
    <property type="entry name" value="TERPENE SYNTHASE"/>
    <property type="match status" value="1"/>
</dbReference>
<evidence type="ECO:0000256" key="1">
    <source>
        <dbReference type="RuleBase" id="RU366034"/>
    </source>
</evidence>
<dbReference type="Proteomes" id="UP000010475">
    <property type="component" value="Chromosome"/>
</dbReference>
<sequence length="318" mass="36752">MNNLKFPKFYCPFPSAINQHCEAAGQHTLDWVRSFNLVTDESVYQSLLAANLHVQTARGYPNASLETLKIFNDFMFWGFFADDQFEKAGMSKQPEILEPEHARLVNILKGAEVTDIDTPVARAWRDIVQRLHQFPHATSEWMLRFTKNMEDVFQGVRWEALNNSQGITLDFATFTKIRNFTIWMYPCIDLILLEARISLPPEVIEHPIVKRLNLATSNVIAWSNDIFSFEKDTRAGNTHNLVIVLQHEYQIPLQEAFDRAAELHNAEVRIFIELSAQLPSFGAEIDTNLQRYLSGLRSWLRGNLDWTLESPRYMIAHP</sequence>
<protein>
    <recommendedName>
        <fullName evidence="1">Terpene synthase</fullName>
        <ecNumber evidence="1">4.2.3.-</ecNumber>
    </recommendedName>
</protein>
<dbReference type="EC" id="4.2.3.-" evidence="1"/>
<keyword evidence="1" id="KW-0456">Lyase</keyword>
<dbReference type="AlphaFoldDB" id="K9WYE1"/>
<dbReference type="EMBL" id="CP003642">
    <property type="protein sequence ID" value="AFZ24839.1"/>
    <property type="molecule type" value="Genomic_DNA"/>
</dbReference>
<organism evidence="2 3">
    <name type="scientific">Cylindrospermum stagnale PCC 7417</name>
    <dbReference type="NCBI Taxonomy" id="56107"/>
    <lineage>
        <taxon>Bacteria</taxon>
        <taxon>Bacillati</taxon>
        <taxon>Cyanobacteriota</taxon>
        <taxon>Cyanophyceae</taxon>
        <taxon>Nostocales</taxon>
        <taxon>Nostocaceae</taxon>
        <taxon>Cylindrospermum</taxon>
    </lineage>
</organism>
<dbReference type="SUPFAM" id="SSF48576">
    <property type="entry name" value="Terpenoid synthases"/>
    <property type="match status" value="1"/>
</dbReference>
<comment type="cofactor">
    <cofactor evidence="1">
        <name>Mg(2+)</name>
        <dbReference type="ChEBI" id="CHEBI:18420"/>
    </cofactor>
</comment>
<evidence type="ECO:0000313" key="3">
    <source>
        <dbReference type="Proteomes" id="UP000010475"/>
    </source>
</evidence>